<dbReference type="EMBL" id="BONE01000161">
    <property type="protein sequence ID" value="GIF78558.1"/>
    <property type="molecule type" value="Genomic_DNA"/>
</dbReference>
<name>A0ABQ4D4U2_9ACTN</name>
<sequence>MDVSMLGPLRARGDDTLYARAMPEKVELVESYAVEQEISRNPRTDQVGDGTGRIEITVPYDGSRFFTRQAVADVERVLDRRGAGEHRATIGHLLLADHTNTNGLRGITRHHGQAGVIPISVPVARNDGSLDLTGDRQACVIAYDYQPDNPQVYPVQLEVSLDDPDSLTDAVAGVRSLMERGRENPQWLIDRLRQEASFTSKLLFTFAVNLSLPVKEGFYGNLAPVVKEMSIEWPTLTSMQSTELYVEQLPRAHEPRTRRAPVRYNPEKSCLEWADVPTWENLSDAPKRGHAGTRIFHSAVCVLAIGHPGELFDQDQLEVSARVEIPGYLLSGLEARSYDATGRPQHRQPEHMTTLNIRTTVYPGDIFAGRTFSPYQQFVFDNIKPEDARIDDIVTALRNARFTVEQPRQRTPRDPISPMWLVLAHRSQGPDDLDLLVAVEGTRSVLGRKQLTDVNTEISSESDSGQLKVSVLGTLPRDHRELTREMNAFQQKLRERFRYFQSQGGAA</sequence>
<evidence type="ECO:0000313" key="1">
    <source>
        <dbReference type="EMBL" id="GIF78558.1"/>
    </source>
</evidence>
<reference evidence="1 2" key="1">
    <citation type="submission" date="2021-01" db="EMBL/GenBank/DDBJ databases">
        <title>Whole genome shotgun sequence of Asanoa siamensis NBRC 107932.</title>
        <authorList>
            <person name="Komaki H."/>
            <person name="Tamura T."/>
        </authorList>
    </citation>
    <scope>NUCLEOTIDE SEQUENCE [LARGE SCALE GENOMIC DNA]</scope>
    <source>
        <strain evidence="1 2">NBRC 107932</strain>
    </source>
</reference>
<dbReference type="Proteomes" id="UP000604117">
    <property type="component" value="Unassembled WGS sequence"/>
</dbReference>
<comment type="caution">
    <text evidence="1">The sequence shown here is derived from an EMBL/GenBank/DDBJ whole genome shotgun (WGS) entry which is preliminary data.</text>
</comment>
<protein>
    <submittedName>
        <fullName evidence="1">Uncharacterized protein</fullName>
    </submittedName>
</protein>
<gene>
    <name evidence="1" type="ORF">Asi02nite_80760</name>
</gene>
<accession>A0ABQ4D4U2</accession>
<evidence type="ECO:0000313" key="2">
    <source>
        <dbReference type="Proteomes" id="UP000604117"/>
    </source>
</evidence>
<proteinExistence type="predicted"/>
<organism evidence="1 2">
    <name type="scientific">Asanoa siamensis</name>
    <dbReference type="NCBI Taxonomy" id="926357"/>
    <lineage>
        <taxon>Bacteria</taxon>
        <taxon>Bacillati</taxon>
        <taxon>Actinomycetota</taxon>
        <taxon>Actinomycetes</taxon>
        <taxon>Micromonosporales</taxon>
        <taxon>Micromonosporaceae</taxon>
        <taxon>Asanoa</taxon>
    </lineage>
</organism>
<keyword evidence="2" id="KW-1185">Reference proteome</keyword>